<evidence type="ECO:0000313" key="2">
    <source>
        <dbReference type="Proteomes" id="UP001295684"/>
    </source>
</evidence>
<sequence>MTNGGLKCIWVSPSLCYHPKLLSFTIKYKEERYIKIQTYSCRKTASNRFQFHQKKLLEKISDHIGNHSCKYAIKRLKRDCNSLR</sequence>
<dbReference type="EMBL" id="CAMPGE010002108">
    <property type="protein sequence ID" value="CAI2360914.1"/>
    <property type="molecule type" value="Genomic_DNA"/>
</dbReference>
<protein>
    <submittedName>
        <fullName evidence="1">Uncharacterized protein</fullName>
    </submittedName>
</protein>
<organism evidence="1 2">
    <name type="scientific">Euplotes crassus</name>
    <dbReference type="NCBI Taxonomy" id="5936"/>
    <lineage>
        <taxon>Eukaryota</taxon>
        <taxon>Sar</taxon>
        <taxon>Alveolata</taxon>
        <taxon>Ciliophora</taxon>
        <taxon>Intramacronucleata</taxon>
        <taxon>Spirotrichea</taxon>
        <taxon>Hypotrichia</taxon>
        <taxon>Euplotida</taxon>
        <taxon>Euplotidae</taxon>
        <taxon>Moneuplotes</taxon>
    </lineage>
</organism>
<evidence type="ECO:0000313" key="1">
    <source>
        <dbReference type="EMBL" id="CAI2360914.1"/>
    </source>
</evidence>
<comment type="caution">
    <text evidence="1">The sequence shown here is derived from an EMBL/GenBank/DDBJ whole genome shotgun (WGS) entry which is preliminary data.</text>
</comment>
<keyword evidence="2" id="KW-1185">Reference proteome</keyword>
<accession>A0AAD1X4Z0</accession>
<dbReference type="AlphaFoldDB" id="A0AAD1X4Z0"/>
<name>A0AAD1X4Z0_EUPCR</name>
<reference evidence="1" key="1">
    <citation type="submission" date="2023-07" db="EMBL/GenBank/DDBJ databases">
        <authorList>
            <consortium name="AG Swart"/>
            <person name="Singh M."/>
            <person name="Singh A."/>
            <person name="Seah K."/>
            <person name="Emmerich C."/>
        </authorList>
    </citation>
    <scope>NUCLEOTIDE SEQUENCE</scope>
    <source>
        <strain evidence="1">DP1</strain>
    </source>
</reference>
<dbReference type="Proteomes" id="UP001295684">
    <property type="component" value="Unassembled WGS sequence"/>
</dbReference>
<gene>
    <name evidence="1" type="ORF">ECRASSUSDP1_LOCUS2222</name>
</gene>
<proteinExistence type="predicted"/>